<organism evidence="2 3">
    <name type="scientific">Hypholoma sublateritium (strain FD-334 SS-4)</name>
    <dbReference type="NCBI Taxonomy" id="945553"/>
    <lineage>
        <taxon>Eukaryota</taxon>
        <taxon>Fungi</taxon>
        <taxon>Dikarya</taxon>
        <taxon>Basidiomycota</taxon>
        <taxon>Agaricomycotina</taxon>
        <taxon>Agaricomycetes</taxon>
        <taxon>Agaricomycetidae</taxon>
        <taxon>Agaricales</taxon>
        <taxon>Agaricineae</taxon>
        <taxon>Strophariaceae</taxon>
        <taxon>Hypholoma</taxon>
    </lineage>
</organism>
<name>A0A0D2MLM0_HYPSF</name>
<feature type="region of interest" description="Disordered" evidence="1">
    <location>
        <begin position="257"/>
        <end position="304"/>
    </location>
</feature>
<dbReference type="STRING" id="945553.A0A0D2MLM0"/>
<keyword evidence="3" id="KW-1185">Reference proteome</keyword>
<proteinExistence type="predicted"/>
<evidence type="ECO:0000313" key="2">
    <source>
        <dbReference type="EMBL" id="KJA24723.1"/>
    </source>
</evidence>
<sequence>MPSLTAISAPGFAFVTATAILVNPHSITGTKSMIFDAQLYIGPNPHNILLGSLHYFNLSSHLFSPDPQLYQLHFTIARWEPGTEVHPLGPPGPRYLIQPPDDASNLEPKELNVSEASLADNANDIYEPDPAAKQHLGPKEWPSFTIDPCEQPIIYADSANKQATPCLCTFADIGKYKNSKPTPYDNRIMTFYGRITGVKNQTVSDEECVDYFKVELQSIHFCGLVFDESANIVFCSVRTVFWTNWKNIVCSQHTIKGESASPKTPQTPTPSYTNQKRDHDVLEPVAGMGREGKGREGKGWAWKG</sequence>
<protein>
    <submittedName>
        <fullName evidence="2">Uncharacterized protein</fullName>
    </submittedName>
</protein>
<feature type="compositionally biased region" description="Polar residues" evidence="1">
    <location>
        <begin position="261"/>
        <end position="274"/>
    </location>
</feature>
<dbReference type="Proteomes" id="UP000054270">
    <property type="component" value="Unassembled WGS sequence"/>
</dbReference>
<dbReference type="EMBL" id="KN817535">
    <property type="protein sequence ID" value="KJA24723.1"/>
    <property type="molecule type" value="Genomic_DNA"/>
</dbReference>
<reference evidence="3" key="1">
    <citation type="submission" date="2014-04" db="EMBL/GenBank/DDBJ databases">
        <title>Evolutionary Origins and Diversification of the Mycorrhizal Mutualists.</title>
        <authorList>
            <consortium name="DOE Joint Genome Institute"/>
            <consortium name="Mycorrhizal Genomics Consortium"/>
            <person name="Kohler A."/>
            <person name="Kuo A."/>
            <person name="Nagy L.G."/>
            <person name="Floudas D."/>
            <person name="Copeland A."/>
            <person name="Barry K.W."/>
            <person name="Cichocki N."/>
            <person name="Veneault-Fourrey C."/>
            <person name="LaButti K."/>
            <person name="Lindquist E.A."/>
            <person name="Lipzen A."/>
            <person name="Lundell T."/>
            <person name="Morin E."/>
            <person name="Murat C."/>
            <person name="Riley R."/>
            <person name="Ohm R."/>
            <person name="Sun H."/>
            <person name="Tunlid A."/>
            <person name="Henrissat B."/>
            <person name="Grigoriev I.V."/>
            <person name="Hibbett D.S."/>
            <person name="Martin F."/>
        </authorList>
    </citation>
    <scope>NUCLEOTIDE SEQUENCE [LARGE SCALE GENOMIC DNA]</scope>
    <source>
        <strain evidence="3">FD-334 SS-4</strain>
    </source>
</reference>
<accession>A0A0D2MLM0</accession>
<dbReference type="OrthoDB" id="2652955at2759"/>
<dbReference type="AlphaFoldDB" id="A0A0D2MLM0"/>
<gene>
    <name evidence="2" type="ORF">HYPSUDRAFT_53533</name>
</gene>
<evidence type="ECO:0000313" key="3">
    <source>
        <dbReference type="Proteomes" id="UP000054270"/>
    </source>
</evidence>
<evidence type="ECO:0000256" key="1">
    <source>
        <dbReference type="SAM" id="MobiDB-lite"/>
    </source>
</evidence>